<keyword evidence="4" id="KW-0472">Membrane</keyword>
<feature type="transmembrane region" description="Helical" evidence="4">
    <location>
        <begin position="6"/>
        <end position="26"/>
    </location>
</feature>
<protein>
    <recommendedName>
        <fullName evidence="5">Cytochrome oxidase subunit II copper A binding domain-containing protein</fullName>
    </recommendedName>
</protein>
<keyword evidence="4" id="KW-1133">Transmembrane helix</keyword>
<keyword evidence="2" id="KW-0479">Metal-binding</keyword>
<evidence type="ECO:0000313" key="6">
    <source>
        <dbReference type="EMBL" id="MBK1705013.1"/>
    </source>
</evidence>
<dbReference type="AlphaFoldDB" id="A0AAJ0U4K5"/>
<feature type="transmembrane region" description="Helical" evidence="4">
    <location>
        <begin position="47"/>
        <end position="65"/>
    </location>
</feature>
<sequence>MQTAVLLITLLGMALVAAAFYVVVARSGPRDDDYSGITQQGYLIRRWWFLFLCGFGVLVSAWSLIPFPLQAGGVGAPRAIDVTGRMWSWDIASRTAQVGESVRFRVTSADVNHGFAVYSPDDQIVAQTQAMPGYVNEVDVTFEQPGQYRVLCLEYCGLAHHAMAAEITVSEGS</sequence>
<dbReference type="GO" id="GO:0005507">
    <property type="term" value="F:copper ion binding"/>
    <property type="evidence" value="ECO:0007669"/>
    <property type="project" value="InterPro"/>
</dbReference>
<dbReference type="GO" id="GO:0016020">
    <property type="term" value="C:membrane"/>
    <property type="evidence" value="ECO:0007669"/>
    <property type="project" value="InterPro"/>
</dbReference>
<dbReference type="RefSeq" id="WP_200346222.1">
    <property type="nucleotide sequence ID" value="NZ_NRSJ01000017.1"/>
</dbReference>
<dbReference type="PANTHER" id="PTHR42838:SF2">
    <property type="entry name" value="NITROUS-OXIDE REDUCTASE"/>
    <property type="match status" value="1"/>
</dbReference>
<keyword evidence="7" id="KW-1185">Reference proteome</keyword>
<dbReference type="PANTHER" id="PTHR42838">
    <property type="entry name" value="CYTOCHROME C OXIDASE SUBUNIT II"/>
    <property type="match status" value="1"/>
</dbReference>
<evidence type="ECO:0000259" key="5">
    <source>
        <dbReference type="PROSITE" id="PS50857"/>
    </source>
</evidence>
<dbReference type="InterPro" id="IPR002429">
    <property type="entry name" value="CcO_II-like_C"/>
</dbReference>
<proteinExistence type="predicted"/>
<reference evidence="6" key="2">
    <citation type="journal article" date="2020" name="Microorganisms">
        <title>Osmotic Adaptation and Compatible Solute Biosynthesis of Phototrophic Bacteria as Revealed from Genome Analyses.</title>
        <authorList>
            <person name="Imhoff J.F."/>
            <person name="Rahn T."/>
            <person name="Kunzel S."/>
            <person name="Keller A."/>
            <person name="Neulinger S.C."/>
        </authorList>
    </citation>
    <scope>NUCLEOTIDE SEQUENCE</scope>
    <source>
        <strain evidence="6">DSM 11080</strain>
    </source>
</reference>
<dbReference type="PROSITE" id="PS00078">
    <property type="entry name" value="COX2"/>
    <property type="match status" value="1"/>
</dbReference>
<organism evidence="6 7">
    <name type="scientific">Halochromatium glycolicum</name>
    <dbReference type="NCBI Taxonomy" id="85075"/>
    <lineage>
        <taxon>Bacteria</taxon>
        <taxon>Pseudomonadati</taxon>
        <taxon>Pseudomonadota</taxon>
        <taxon>Gammaproteobacteria</taxon>
        <taxon>Chromatiales</taxon>
        <taxon>Chromatiaceae</taxon>
        <taxon>Halochromatium</taxon>
    </lineage>
</organism>
<evidence type="ECO:0000256" key="3">
    <source>
        <dbReference type="ARBA" id="ARBA00023008"/>
    </source>
</evidence>
<gene>
    <name evidence="6" type="ORF">CKO40_10785</name>
</gene>
<dbReference type="InterPro" id="IPR008972">
    <property type="entry name" value="Cupredoxin"/>
</dbReference>
<evidence type="ECO:0000256" key="1">
    <source>
        <dbReference type="ARBA" id="ARBA00004196"/>
    </source>
</evidence>
<evidence type="ECO:0000256" key="4">
    <source>
        <dbReference type="SAM" id="Phobius"/>
    </source>
</evidence>
<comment type="subcellular location">
    <subcellularLocation>
        <location evidence="1">Cell envelope</location>
    </subcellularLocation>
</comment>
<dbReference type="InterPro" id="IPR051403">
    <property type="entry name" value="NosZ/Cyto_c_oxidase_sub2"/>
</dbReference>
<keyword evidence="4" id="KW-0812">Transmembrane</keyword>
<dbReference type="PROSITE" id="PS50857">
    <property type="entry name" value="COX2_CUA"/>
    <property type="match status" value="1"/>
</dbReference>
<accession>A0AAJ0U4K5</accession>
<dbReference type="GO" id="GO:0004129">
    <property type="term" value="F:cytochrome-c oxidase activity"/>
    <property type="evidence" value="ECO:0007669"/>
    <property type="project" value="InterPro"/>
</dbReference>
<evidence type="ECO:0000313" key="7">
    <source>
        <dbReference type="Proteomes" id="UP001296776"/>
    </source>
</evidence>
<dbReference type="Proteomes" id="UP001296776">
    <property type="component" value="Unassembled WGS sequence"/>
</dbReference>
<comment type="caution">
    <text evidence="6">The sequence shown here is derived from an EMBL/GenBank/DDBJ whole genome shotgun (WGS) entry which is preliminary data.</text>
</comment>
<keyword evidence="3" id="KW-0186">Copper</keyword>
<dbReference type="Pfam" id="PF00116">
    <property type="entry name" value="COX2"/>
    <property type="match status" value="1"/>
</dbReference>
<name>A0AAJ0U4K5_9GAMM</name>
<dbReference type="GO" id="GO:0030313">
    <property type="term" value="C:cell envelope"/>
    <property type="evidence" value="ECO:0007669"/>
    <property type="project" value="UniProtKB-SubCell"/>
</dbReference>
<dbReference type="InterPro" id="IPR001505">
    <property type="entry name" value="Copper_CuA"/>
</dbReference>
<dbReference type="SUPFAM" id="SSF49503">
    <property type="entry name" value="Cupredoxins"/>
    <property type="match status" value="1"/>
</dbReference>
<evidence type="ECO:0000256" key="2">
    <source>
        <dbReference type="ARBA" id="ARBA00022723"/>
    </source>
</evidence>
<feature type="domain" description="Cytochrome oxidase subunit II copper A binding" evidence="5">
    <location>
        <begin position="75"/>
        <end position="173"/>
    </location>
</feature>
<reference evidence="6" key="1">
    <citation type="submission" date="2017-08" db="EMBL/GenBank/DDBJ databases">
        <authorList>
            <person name="Imhoff J.F."/>
            <person name="Rahn T."/>
            <person name="Kuenzel S."/>
            <person name="Neulinger S.C."/>
        </authorList>
    </citation>
    <scope>NUCLEOTIDE SEQUENCE</scope>
    <source>
        <strain evidence="6">DSM 11080</strain>
    </source>
</reference>
<dbReference type="Gene3D" id="2.60.40.420">
    <property type="entry name" value="Cupredoxins - blue copper proteins"/>
    <property type="match status" value="1"/>
</dbReference>
<dbReference type="EMBL" id="NRSJ01000017">
    <property type="protein sequence ID" value="MBK1705013.1"/>
    <property type="molecule type" value="Genomic_DNA"/>
</dbReference>